<evidence type="ECO:0000313" key="1">
    <source>
        <dbReference type="EMBL" id="KAJ0172538.1"/>
    </source>
</evidence>
<evidence type="ECO:0000313" key="2">
    <source>
        <dbReference type="Proteomes" id="UP000824533"/>
    </source>
</evidence>
<dbReference type="Proteomes" id="UP000824533">
    <property type="component" value="Linkage Group LG21"/>
</dbReference>
<reference evidence="1 2" key="1">
    <citation type="journal article" date="2021" name="Front. Genet.">
        <title>Chromosome-Level Genome Assembly Reveals Significant Gene Expansion in the Toll and IMD Signaling Pathways of Dendrolimus kikuchii.</title>
        <authorList>
            <person name="Zhou J."/>
            <person name="Wu P."/>
            <person name="Xiong Z."/>
            <person name="Liu N."/>
            <person name="Zhao N."/>
            <person name="Ji M."/>
            <person name="Qiu Y."/>
            <person name="Yang B."/>
        </authorList>
    </citation>
    <scope>NUCLEOTIDE SEQUENCE [LARGE SCALE GENOMIC DNA]</scope>
    <source>
        <strain evidence="1">Ann1</strain>
    </source>
</reference>
<keyword evidence="2" id="KW-1185">Reference proteome</keyword>
<dbReference type="EMBL" id="CM034407">
    <property type="protein sequence ID" value="KAJ0172538.1"/>
    <property type="molecule type" value="Genomic_DNA"/>
</dbReference>
<comment type="caution">
    <text evidence="1">The sequence shown here is derived from an EMBL/GenBank/DDBJ whole genome shotgun (WGS) entry which is preliminary data.</text>
</comment>
<name>A0ACC1CLS4_9NEOP</name>
<proteinExistence type="predicted"/>
<sequence length="196" mass="22141">MRRDFRNMLNFPQLNWNFIDDPNMIYDLKEEDASETAFTHEEYTVSTPVRQILSTTRPPVELSPLDLSPKTPTTSRPSASALIAPNVSNKSPQRLESEPEPALPQTSACSEFELMPIGFSSPAKRSRSLFDGHSPLFCKQMYRDAQINIHAAELNISPHPKMPFNSRSSEDDIYICSIVIEDVQISNLNGWKSNVL</sequence>
<protein>
    <submittedName>
        <fullName evidence="1">Uncharacterized protein</fullName>
    </submittedName>
</protein>
<gene>
    <name evidence="1" type="ORF">K1T71_011677</name>
</gene>
<organism evidence="1 2">
    <name type="scientific">Dendrolimus kikuchii</name>
    <dbReference type="NCBI Taxonomy" id="765133"/>
    <lineage>
        <taxon>Eukaryota</taxon>
        <taxon>Metazoa</taxon>
        <taxon>Ecdysozoa</taxon>
        <taxon>Arthropoda</taxon>
        <taxon>Hexapoda</taxon>
        <taxon>Insecta</taxon>
        <taxon>Pterygota</taxon>
        <taxon>Neoptera</taxon>
        <taxon>Endopterygota</taxon>
        <taxon>Lepidoptera</taxon>
        <taxon>Glossata</taxon>
        <taxon>Ditrysia</taxon>
        <taxon>Bombycoidea</taxon>
        <taxon>Lasiocampidae</taxon>
        <taxon>Dendrolimus</taxon>
    </lineage>
</organism>
<accession>A0ACC1CLS4</accession>